<protein>
    <submittedName>
        <fullName evidence="1">Uncharacterized protein</fullName>
    </submittedName>
</protein>
<sequence length="36" mass="4156">MKIEGRTLTPLFNNLCGADCILWFYSLHILDNFPQA</sequence>
<evidence type="ECO:0000313" key="2">
    <source>
        <dbReference type="Proteomes" id="UP000092528"/>
    </source>
</evidence>
<proteinExistence type="predicted"/>
<gene>
    <name evidence="1" type="ORF">VSVS05_03824</name>
</gene>
<evidence type="ECO:0000313" key="1">
    <source>
        <dbReference type="EMBL" id="ANU38860.1"/>
    </source>
</evidence>
<dbReference type="EMBL" id="CP016415">
    <property type="protein sequence ID" value="ANU38860.1"/>
    <property type="molecule type" value="Genomic_DNA"/>
</dbReference>
<name>A0A1C7FFS6_9VIBR</name>
<accession>A0A1C7FFS6</accession>
<dbReference type="AlphaFoldDB" id="A0A1C7FFS6"/>
<reference evidence="1 2" key="1">
    <citation type="submission" date="2016-07" db="EMBL/GenBank/DDBJ databases">
        <title>Genome sequencing of Vibrio scophthalmi strain VS-05, an isolated from Paralichthys olivaceus.</title>
        <authorList>
            <person name="Han H.-J."/>
        </authorList>
    </citation>
    <scope>NUCLEOTIDE SEQUENCE [LARGE SCALE GENOMIC DNA]</scope>
    <source>
        <strain evidence="1 2">VS-05</strain>
    </source>
</reference>
<organism evidence="1 2">
    <name type="scientific">Vibrio scophthalmi</name>
    <dbReference type="NCBI Taxonomy" id="45658"/>
    <lineage>
        <taxon>Bacteria</taxon>
        <taxon>Pseudomonadati</taxon>
        <taxon>Pseudomonadota</taxon>
        <taxon>Gammaproteobacteria</taxon>
        <taxon>Vibrionales</taxon>
        <taxon>Vibrionaceae</taxon>
        <taxon>Vibrio</taxon>
    </lineage>
</organism>
<keyword evidence="2" id="KW-1185">Reference proteome</keyword>
<dbReference type="Proteomes" id="UP000092528">
    <property type="component" value="Chromosome 2"/>
</dbReference>